<organism evidence="2 3">
    <name type="scientific">Pedobacter cryoconitis</name>
    <dbReference type="NCBI Taxonomy" id="188932"/>
    <lineage>
        <taxon>Bacteria</taxon>
        <taxon>Pseudomonadati</taxon>
        <taxon>Bacteroidota</taxon>
        <taxon>Sphingobacteriia</taxon>
        <taxon>Sphingobacteriales</taxon>
        <taxon>Sphingobacteriaceae</taxon>
        <taxon>Pedobacter</taxon>
    </lineage>
</organism>
<gene>
    <name evidence="2" type="ORF">HDE69_001335</name>
</gene>
<dbReference type="SUPFAM" id="SSF56300">
    <property type="entry name" value="Metallo-dependent phosphatases"/>
    <property type="match status" value="1"/>
</dbReference>
<accession>A0A7W9DIP1</accession>
<evidence type="ECO:0000313" key="3">
    <source>
        <dbReference type="Proteomes" id="UP000537718"/>
    </source>
</evidence>
<name>A0A7W9DIP1_9SPHI</name>
<dbReference type="Pfam" id="PF00149">
    <property type="entry name" value="Metallophos"/>
    <property type="match status" value="1"/>
</dbReference>
<evidence type="ECO:0000259" key="1">
    <source>
        <dbReference type="Pfam" id="PF00149"/>
    </source>
</evidence>
<dbReference type="PANTHER" id="PTHR43143">
    <property type="entry name" value="METALLOPHOSPHOESTERASE, CALCINEURIN SUPERFAMILY"/>
    <property type="match status" value="1"/>
</dbReference>
<dbReference type="EMBL" id="JACHCF010000003">
    <property type="protein sequence ID" value="MBB5620286.1"/>
    <property type="molecule type" value="Genomic_DNA"/>
</dbReference>
<proteinExistence type="predicted"/>
<dbReference type="AlphaFoldDB" id="A0A7W9DIP1"/>
<feature type="domain" description="Calcineurin-like phosphoesterase" evidence="1">
    <location>
        <begin position="40"/>
        <end position="227"/>
    </location>
</feature>
<dbReference type="PANTHER" id="PTHR43143:SF1">
    <property type="entry name" value="SERINE_THREONINE-PROTEIN PHOSPHATASE CPPED1"/>
    <property type="match status" value="1"/>
</dbReference>
<dbReference type="InterPro" id="IPR051918">
    <property type="entry name" value="STPP_CPPED1"/>
</dbReference>
<evidence type="ECO:0000313" key="2">
    <source>
        <dbReference type="EMBL" id="MBB5620286.1"/>
    </source>
</evidence>
<sequence>MKRRNFLVKTIIGAISITGITGLPAIARTIPAKKGKVLLRLGICADLHQDIIPDGPQRLQTFITAMNNDQPDFIIQMGDLCVPKPSNQTIIDIWNQFKGPKYHVIGNHDTDGGYSHDQVVSFWNAKGKYYSFDTCGYHFIVLNANEEKEIPKYQGSPSIISNDQKKWLEQDIASTNLPVIVFCHQGLDNDTGGGVYQGNLVRVIFDRANVKAGYKKVQMVLSGHHHQDYYNVINGVHYIQINSMSYQYMGPEYAHAHYDEATERANPSIKYTAPYKDPIWASLTIYSNGTAKITGRKSVFLRPAPQEMKRPEFHSGYPDVPYISDRTISI</sequence>
<dbReference type="Proteomes" id="UP000537718">
    <property type="component" value="Unassembled WGS sequence"/>
</dbReference>
<dbReference type="InterPro" id="IPR029052">
    <property type="entry name" value="Metallo-depent_PP-like"/>
</dbReference>
<dbReference type="Gene3D" id="3.60.21.10">
    <property type="match status" value="1"/>
</dbReference>
<protein>
    <submittedName>
        <fullName evidence="2">Putative phosphodiesterase</fullName>
    </submittedName>
</protein>
<comment type="caution">
    <text evidence="2">The sequence shown here is derived from an EMBL/GenBank/DDBJ whole genome shotgun (WGS) entry which is preliminary data.</text>
</comment>
<dbReference type="InterPro" id="IPR004843">
    <property type="entry name" value="Calcineurin-like_PHP"/>
</dbReference>
<reference evidence="2 3" key="1">
    <citation type="submission" date="2020-08" db="EMBL/GenBank/DDBJ databases">
        <title>Genomic Encyclopedia of Type Strains, Phase IV (KMG-V): Genome sequencing to study the core and pangenomes of soil and plant-associated prokaryotes.</title>
        <authorList>
            <person name="Whitman W."/>
        </authorList>
    </citation>
    <scope>NUCLEOTIDE SEQUENCE [LARGE SCALE GENOMIC DNA]</scope>
    <source>
        <strain evidence="2 3">MP7CTX6</strain>
    </source>
</reference>
<dbReference type="RefSeq" id="WP_183866331.1">
    <property type="nucleotide sequence ID" value="NZ_JACHCF010000003.1"/>
</dbReference>
<dbReference type="GO" id="GO:0016787">
    <property type="term" value="F:hydrolase activity"/>
    <property type="evidence" value="ECO:0007669"/>
    <property type="project" value="InterPro"/>
</dbReference>